<dbReference type="InterPro" id="IPR036390">
    <property type="entry name" value="WH_DNA-bd_sf"/>
</dbReference>
<evidence type="ECO:0000256" key="4">
    <source>
        <dbReference type="ARBA" id="ARBA00023163"/>
    </source>
</evidence>
<dbReference type="InterPro" id="IPR005119">
    <property type="entry name" value="LysR_subst-bd"/>
</dbReference>
<dbReference type="CDD" id="cd08432">
    <property type="entry name" value="PBP2_GcdR_TrpI_HvrB_AmpR_like"/>
    <property type="match status" value="1"/>
</dbReference>
<evidence type="ECO:0000256" key="1">
    <source>
        <dbReference type="ARBA" id="ARBA00009437"/>
    </source>
</evidence>
<dbReference type="InterPro" id="IPR036388">
    <property type="entry name" value="WH-like_DNA-bd_sf"/>
</dbReference>
<dbReference type="PANTHER" id="PTHR30537:SF26">
    <property type="entry name" value="GLYCINE CLEAVAGE SYSTEM TRANSCRIPTIONAL ACTIVATOR"/>
    <property type="match status" value="1"/>
</dbReference>
<dbReference type="PANTHER" id="PTHR30537">
    <property type="entry name" value="HTH-TYPE TRANSCRIPTIONAL REGULATOR"/>
    <property type="match status" value="1"/>
</dbReference>
<protein>
    <submittedName>
        <fullName evidence="6">LysR family transcriptional regulator</fullName>
    </submittedName>
</protein>
<comment type="similarity">
    <text evidence="1">Belongs to the LysR transcriptional regulatory family.</text>
</comment>
<evidence type="ECO:0000256" key="2">
    <source>
        <dbReference type="ARBA" id="ARBA00023015"/>
    </source>
</evidence>
<accession>A0ABU4S508</accession>
<dbReference type="InterPro" id="IPR058163">
    <property type="entry name" value="LysR-type_TF_proteobact-type"/>
</dbReference>
<dbReference type="Pfam" id="PF03466">
    <property type="entry name" value="LysR_substrate"/>
    <property type="match status" value="1"/>
</dbReference>
<proteinExistence type="inferred from homology"/>
<keyword evidence="3" id="KW-0238">DNA-binding</keyword>
<evidence type="ECO:0000313" key="6">
    <source>
        <dbReference type="EMBL" id="MDX7986101.1"/>
    </source>
</evidence>
<comment type="caution">
    <text evidence="6">The sequence shown here is derived from an EMBL/GenBank/DDBJ whole genome shotgun (WGS) entry which is preliminary data.</text>
</comment>
<gene>
    <name evidence="6" type="ORF">FE392_01955</name>
</gene>
<dbReference type="EMBL" id="VCDN01000011">
    <property type="protein sequence ID" value="MDX7986101.1"/>
    <property type="molecule type" value="Genomic_DNA"/>
</dbReference>
<evidence type="ECO:0000256" key="3">
    <source>
        <dbReference type="ARBA" id="ARBA00023125"/>
    </source>
</evidence>
<feature type="domain" description="HTH lysR-type" evidence="5">
    <location>
        <begin position="5"/>
        <end position="62"/>
    </location>
</feature>
<keyword evidence="4" id="KW-0804">Transcription</keyword>
<dbReference type="PROSITE" id="PS50931">
    <property type="entry name" value="HTH_LYSR"/>
    <property type="match status" value="1"/>
</dbReference>
<evidence type="ECO:0000259" key="5">
    <source>
        <dbReference type="PROSITE" id="PS50931"/>
    </source>
</evidence>
<dbReference type="PRINTS" id="PR00039">
    <property type="entry name" value="HTHLYSR"/>
</dbReference>
<evidence type="ECO:0000313" key="7">
    <source>
        <dbReference type="Proteomes" id="UP001271890"/>
    </source>
</evidence>
<keyword evidence="7" id="KW-1185">Reference proteome</keyword>
<dbReference type="RefSeq" id="WP_319928548.1">
    <property type="nucleotide sequence ID" value="NZ_VCDN01000011.1"/>
</dbReference>
<dbReference type="SUPFAM" id="SSF53850">
    <property type="entry name" value="Periplasmic binding protein-like II"/>
    <property type="match status" value="1"/>
</dbReference>
<dbReference type="Proteomes" id="UP001271890">
    <property type="component" value="Unassembled WGS sequence"/>
</dbReference>
<sequence>MAKSLPLLALRAFVEVGQSNSIKAAAHALNVTPGAISQRIRLLETRVGAELFTREKHGMRMTEAGEKVYPQLLDAFQRLEKAYDKLESSKSRPTLTINTSPTFAASWLVPRLGHFTEQYPQIEIEIQTSYSVVDLKRDRVDIALRHGLGNYPKLSVTPLMSPVLIPVASPELIKAHQPVNEPIDCLNYPLLQDASRADWYLWLSAHGASVDERAERGSCFEDDLLLIRAAKSGQGIALVPQEYAEDEIRAGQLVQVLDNPWPSKFAYYAVTLPEATTRFEVKAFIDWIKEEAETA</sequence>
<keyword evidence="2" id="KW-0805">Transcription regulation</keyword>
<name>A0ABU4S508_9GAMM</name>
<dbReference type="Pfam" id="PF00126">
    <property type="entry name" value="HTH_1"/>
    <property type="match status" value="1"/>
</dbReference>
<dbReference type="InterPro" id="IPR000847">
    <property type="entry name" value="LysR_HTH_N"/>
</dbReference>
<dbReference type="SUPFAM" id="SSF46785">
    <property type="entry name" value="Winged helix' DNA-binding domain"/>
    <property type="match status" value="1"/>
</dbReference>
<reference evidence="7" key="1">
    <citation type="journal article" date="2024" name="Toxins">
        <title>Genome Sequence Analysis of Native Xenorhabdus Strains Isolated from Entomopathogenic Nematodes in Argentina.</title>
        <authorList>
            <person name="Palma L."/>
            <person name="Frizzo L."/>
            <person name="Kaiser S."/>
            <person name="Berry C."/>
            <person name="Caballero P."/>
            <person name="Bode H.B."/>
            <person name="Del Valle E.E."/>
        </authorList>
    </citation>
    <scope>NUCLEOTIDE SEQUENCE [LARGE SCALE GENOMIC DNA]</scope>
    <source>
        <strain evidence="7">12</strain>
    </source>
</reference>
<dbReference type="Gene3D" id="1.10.10.10">
    <property type="entry name" value="Winged helix-like DNA-binding domain superfamily/Winged helix DNA-binding domain"/>
    <property type="match status" value="1"/>
</dbReference>
<organism evidence="6 7">
    <name type="scientific">Xenorhabdus santafensis</name>
    <dbReference type="NCBI Taxonomy" id="2582833"/>
    <lineage>
        <taxon>Bacteria</taxon>
        <taxon>Pseudomonadati</taxon>
        <taxon>Pseudomonadota</taxon>
        <taxon>Gammaproteobacteria</taxon>
        <taxon>Enterobacterales</taxon>
        <taxon>Morganellaceae</taxon>
        <taxon>Xenorhabdus</taxon>
    </lineage>
</organism>
<dbReference type="Gene3D" id="3.40.190.10">
    <property type="entry name" value="Periplasmic binding protein-like II"/>
    <property type="match status" value="2"/>
</dbReference>